<evidence type="ECO:0000259" key="5">
    <source>
        <dbReference type="PROSITE" id="PS50110"/>
    </source>
</evidence>
<dbReference type="GO" id="GO:0000160">
    <property type="term" value="P:phosphorelay signal transduction system"/>
    <property type="evidence" value="ECO:0007669"/>
    <property type="project" value="InterPro"/>
</dbReference>
<reference evidence="6 7" key="1">
    <citation type="submission" date="2013-08" db="EMBL/GenBank/DDBJ databases">
        <title>draft genome of Halomonas huanghegensis, strain BJGMM-B45T.</title>
        <authorList>
            <person name="Miao C."/>
            <person name="Wan Y."/>
            <person name="Jin W."/>
        </authorList>
    </citation>
    <scope>NUCLEOTIDE SEQUENCE [LARGE SCALE GENOMIC DNA]</scope>
    <source>
        <strain evidence="6 7">BJGMM-B45</strain>
    </source>
</reference>
<protein>
    <recommendedName>
        <fullName evidence="8">LuxR family transcriptional regulator</fullName>
    </recommendedName>
</protein>
<evidence type="ECO:0000256" key="2">
    <source>
        <dbReference type="PROSITE-ProRule" id="PRU00169"/>
    </source>
</evidence>
<dbReference type="PANTHER" id="PTHR45566">
    <property type="entry name" value="HTH-TYPE TRANSCRIPTIONAL REGULATOR YHJB-RELATED"/>
    <property type="match status" value="1"/>
</dbReference>
<dbReference type="SMART" id="SM00421">
    <property type="entry name" value="HTH_LUXR"/>
    <property type="match status" value="1"/>
</dbReference>
<evidence type="ECO:0008006" key="8">
    <source>
        <dbReference type="Google" id="ProtNLM"/>
    </source>
</evidence>
<dbReference type="InterPro" id="IPR051015">
    <property type="entry name" value="EvgA-like"/>
</dbReference>
<dbReference type="SMART" id="SM00448">
    <property type="entry name" value="REC"/>
    <property type="match status" value="1"/>
</dbReference>
<dbReference type="InterPro" id="IPR011006">
    <property type="entry name" value="CheY-like_superfamily"/>
</dbReference>
<evidence type="ECO:0000259" key="4">
    <source>
        <dbReference type="PROSITE" id="PS50043"/>
    </source>
</evidence>
<dbReference type="InterPro" id="IPR016032">
    <property type="entry name" value="Sig_transdc_resp-reg_C-effctor"/>
</dbReference>
<dbReference type="Pfam" id="PF00196">
    <property type="entry name" value="GerE"/>
    <property type="match status" value="1"/>
</dbReference>
<evidence type="ECO:0000256" key="1">
    <source>
        <dbReference type="ARBA" id="ARBA00023125"/>
    </source>
</evidence>
<name>W1N9J3_9GAMM</name>
<dbReference type="EMBL" id="AVBC01000020">
    <property type="protein sequence ID" value="ERL51851.1"/>
    <property type="molecule type" value="Genomic_DNA"/>
</dbReference>
<dbReference type="GO" id="GO:0003677">
    <property type="term" value="F:DNA binding"/>
    <property type="evidence" value="ECO:0007669"/>
    <property type="project" value="UniProtKB-KW"/>
</dbReference>
<dbReference type="OrthoDB" id="9814495at2"/>
<dbReference type="Pfam" id="PF00072">
    <property type="entry name" value="Response_reg"/>
    <property type="match status" value="1"/>
</dbReference>
<dbReference type="PATRIC" id="fig|1178482.3.peg.1532"/>
<dbReference type="Gene3D" id="3.40.50.2300">
    <property type="match status" value="1"/>
</dbReference>
<dbReference type="SUPFAM" id="SSF46894">
    <property type="entry name" value="C-terminal effector domain of the bipartite response regulators"/>
    <property type="match status" value="1"/>
</dbReference>
<dbReference type="GO" id="GO:0006355">
    <property type="term" value="P:regulation of DNA-templated transcription"/>
    <property type="evidence" value="ECO:0007669"/>
    <property type="project" value="InterPro"/>
</dbReference>
<comment type="caution">
    <text evidence="6">The sequence shown here is derived from an EMBL/GenBank/DDBJ whole genome shotgun (WGS) entry which is preliminary data.</text>
</comment>
<dbReference type="InterPro" id="IPR000792">
    <property type="entry name" value="Tscrpt_reg_LuxR_C"/>
</dbReference>
<dbReference type="PRINTS" id="PR00038">
    <property type="entry name" value="HTHLUXR"/>
</dbReference>
<dbReference type="InterPro" id="IPR001789">
    <property type="entry name" value="Sig_transdc_resp-reg_receiver"/>
</dbReference>
<dbReference type="Proteomes" id="UP000019113">
    <property type="component" value="Unassembled WGS sequence"/>
</dbReference>
<proteinExistence type="predicted"/>
<dbReference type="STRING" id="1178482.AR456_15235"/>
<dbReference type="eggNOG" id="COG2197">
    <property type="taxonomic scope" value="Bacteria"/>
</dbReference>
<accession>W1N9J3</accession>
<dbReference type="PROSITE" id="PS50110">
    <property type="entry name" value="RESPONSE_REGULATORY"/>
    <property type="match status" value="1"/>
</dbReference>
<feature type="modified residue" description="4-aspartylphosphate" evidence="2">
    <location>
        <position position="55"/>
    </location>
</feature>
<feature type="domain" description="Response regulatory" evidence="5">
    <location>
        <begin position="3"/>
        <end position="120"/>
    </location>
</feature>
<dbReference type="AlphaFoldDB" id="W1N9J3"/>
<sequence length="228" mass="25101">MYRLLVADDHPLFRDALAGVVESTLPGSTLNEADCFSNLLLLLEQCDDVDLVLLDLNLPDTTGLDGLSRLRQHFPEVPVAVISAQSDRRTVLDTLDLGAVGYVPKSTPRPALMSALRQILDGQVYLPAELLRRPPIPSTPPPPSVAETSDRQHQRLEQLTDKQLEVLMLLIRGGSNKGIARQLDIAETTVKTHVSAILRKLEVNSRVQAIVAVEEALLADTLARRRNR</sequence>
<organism evidence="6 7">
    <name type="scientific">Halomonas huangheensis</name>
    <dbReference type="NCBI Taxonomy" id="1178482"/>
    <lineage>
        <taxon>Bacteria</taxon>
        <taxon>Pseudomonadati</taxon>
        <taxon>Pseudomonadota</taxon>
        <taxon>Gammaproteobacteria</taxon>
        <taxon>Oceanospirillales</taxon>
        <taxon>Halomonadaceae</taxon>
        <taxon>Halomonas</taxon>
    </lineage>
</organism>
<evidence type="ECO:0000313" key="7">
    <source>
        <dbReference type="Proteomes" id="UP000019113"/>
    </source>
</evidence>
<dbReference type="PROSITE" id="PS50043">
    <property type="entry name" value="HTH_LUXR_2"/>
    <property type="match status" value="1"/>
</dbReference>
<keyword evidence="7" id="KW-1185">Reference proteome</keyword>
<keyword evidence="1" id="KW-0238">DNA-binding</keyword>
<evidence type="ECO:0000313" key="6">
    <source>
        <dbReference type="EMBL" id="ERL51851.1"/>
    </source>
</evidence>
<dbReference type="KEGG" id="hhu:AR456_15235"/>
<dbReference type="RefSeq" id="WP_021818487.1">
    <property type="nucleotide sequence ID" value="NZ_AVBC01000020.1"/>
</dbReference>
<dbReference type="PANTHER" id="PTHR45566:SF1">
    <property type="entry name" value="HTH-TYPE TRANSCRIPTIONAL REGULATOR YHJB-RELATED"/>
    <property type="match status" value="1"/>
</dbReference>
<evidence type="ECO:0000256" key="3">
    <source>
        <dbReference type="SAM" id="MobiDB-lite"/>
    </source>
</evidence>
<dbReference type="SUPFAM" id="SSF52172">
    <property type="entry name" value="CheY-like"/>
    <property type="match status" value="1"/>
</dbReference>
<feature type="domain" description="HTH luxR-type" evidence="4">
    <location>
        <begin position="152"/>
        <end position="217"/>
    </location>
</feature>
<dbReference type="PROSITE" id="PS00622">
    <property type="entry name" value="HTH_LUXR_1"/>
    <property type="match status" value="1"/>
</dbReference>
<gene>
    <name evidence="6" type="ORF">BJB45_11845</name>
</gene>
<dbReference type="CDD" id="cd06170">
    <property type="entry name" value="LuxR_C_like"/>
    <property type="match status" value="1"/>
</dbReference>
<keyword evidence="2" id="KW-0597">Phosphoprotein</keyword>
<feature type="region of interest" description="Disordered" evidence="3">
    <location>
        <begin position="132"/>
        <end position="152"/>
    </location>
</feature>
<feature type="compositionally biased region" description="Pro residues" evidence="3">
    <location>
        <begin position="134"/>
        <end position="144"/>
    </location>
</feature>